<dbReference type="AlphaFoldDB" id="A0A813LSL7"/>
<feature type="transmembrane region" description="Helical" evidence="1">
    <location>
        <begin position="136"/>
        <end position="153"/>
    </location>
</feature>
<keyword evidence="1" id="KW-0812">Transmembrane</keyword>
<keyword evidence="1" id="KW-0472">Membrane</keyword>
<reference evidence="2" key="1">
    <citation type="submission" date="2021-02" db="EMBL/GenBank/DDBJ databases">
        <authorList>
            <person name="Dougan E. K."/>
            <person name="Rhodes N."/>
            <person name="Thang M."/>
            <person name="Chan C."/>
        </authorList>
    </citation>
    <scope>NUCLEOTIDE SEQUENCE</scope>
</reference>
<organism evidence="2 3">
    <name type="scientific">Polarella glacialis</name>
    <name type="common">Dinoflagellate</name>
    <dbReference type="NCBI Taxonomy" id="89957"/>
    <lineage>
        <taxon>Eukaryota</taxon>
        <taxon>Sar</taxon>
        <taxon>Alveolata</taxon>
        <taxon>Dinophyceae</taxon>
        <taxon>Suessiales</taxon>
        <taxon>Suessiaceae</taxon>
        <taxon>Polarella</taxon>
    </lineage>
</organism>
<name>A0A813LSL7_POLGL</name>
<accession>A0A813LSL7</accession>
<gene>
    <name evidence="2" type="ORF">PGLA2088_LOCUS50880</name>
</gene>
<evidence type="ECO:0000313" key="2">
    <source>
        <dbReference type="EMBL" id="CAE8742234.1"/>
    </source>
</evidence>
<dbReference type="EMBL" id="CAJNNW010037486">
    <property type="protein sequence ID" value="CAE8742234.1"/>
    <property type="molecule type" value="Genomic_DNA"/>
</dbReference>
<evidence type="ECO:0000313" key="3">
    <source>
        <dbReference type="Proteomes" id="UP000626109"/>
    </source>
</evidence>
<evidence type="ECO:0000256" key="1">
    <source>
        <dbReference type="SAM" id="Phobius"/>
    </source>
</evidence>
<comment type="caution">
    <text evidence="2">The sequence shown here is derived from an EMBL/GenBank/DDBJ whole genome shotgun (WGS) entry which is preliminary data.</text>
</comment>
<dbReference type="Proteomes" id="UP000626109">
    <property type="component" value="Unassembled WGS sequence"/>
</dbReference>
<keyword evidence="1" id="KW-1133">Transmembrane helix</keyword>
<feature type="non-terminal residue" evidence="2">
    <location>
        <position position="1"/>
    </location>
</feature>
<protein>
    <submittedName>
        <fullName evidence="2">Uncharacterized protein</fullName>
    </submittedName>
</protein>
<proteinExistence type="predicted"/>
<sequence length="156" mass="16893">VFERRLTAELLDGLLASGSAEREEIRHQLEPLCSSLGLESDEVMMDYVLELAESLGASGAEARLERAAAVLQCIPSAERRARCVVHLLRHWEGGQCSSSPCCAQRTCRAGRPRSEVRPKSSFGCFGFGRCYAAVDFWGAALGSAVALCCLLTVRSL</sequence>